<protein>
    <submittedName>
        <fullName evidence="1">Uncharacterized protein</fullName>
    </submittedName>
</protein>
<accession>E7RM33</accession>
<sequence>MRKEWVVKLKEQVEKQGTTFFFKQWGIWESDSIKYNKHVNRKMLYE</sequence>
<dbReference type="Proteomes" id="UP000005580">
    <property type="component" value="Unassembled WGS sequence"/>
</dbReference>
<gene>
    <name evidence="1" type="ORF">HMPREF0663_10183</name>
</gene>
<dbReference type="Pfam" id="PF07505">
    <property type="entry name" value="DUF5131"/>
    <property type="match status" value="1"/>
</dbReference>
<dbReference type="AlphaFoldDB" id="E7RM33"/>
<keyword evidence="2" id="KW-1185">Reference proteome</keyword>
<comment type="caution">
    <text evidence="1">The sequence shown here is derived from an EMBL/GenBank/DDBJ whole genome shotgun (WGS) entry which is preliminary data.</text>
</comment>
<evidence type="ECO:0000313" key="2">
    <source>
        <dbReference type="Proteomes" id="UP000005580"/>
    </source>
</evidence>
<evidence type="ECO:0000313" key="1">
    <source>
        <dbReference type="EMBL" id="EFZ37814.1"/>
    </source>
</evidence>
<dbReference type="InterPro" id="IPR011101">
    <property type="entry name" value="DUF5131"/>
</dbReference>
<dbReference type="HOGENOM" id="CLU_3187424_0_0_10"/>
<name>E7RM33_9BACT</name>
<reference evidence="1" key="1">
    <citation type="submission" date="2011-01" db="EMBL/GenBank/DDBJ databases">
        <authorList>
            <person name="Muzny D."/>
            <person name="Qin X."/>
            <person name="Buhay C."/>
            <person name="Dugan-Rocha S."/>
            <person name="Ding Y."/>
            <person name="Chen G."/>
            <person name="Hawes A."/>
            <person name="Holder M."/>
            <person name="Jhangiani S."/>
            <person name="Johnson A."/>
            <person name="Khan Z."/>
            <person name="Li Z."/>
            <person name="Liu W."/>
            <person name="Liu X."/>
            <person name="Perez L."/>
            <person name="Shen H."/>
            <person name="Wang Q."/>
            <person name="Watt J."/>
            <person name="Xi L."/>
            <person name="Xin Y."/>
            <person name="Zhou J."/>
            <person name="Deng J."/>
            <person name="Jiang H."/>
            <person name="Liu Y."/>
            <person name="Qu J."/>
            <person name="Song X.-Z."/>
            <person name="Zhang L."/>
            <person name="Villasana D."/>
            <person name="Johnson A."/>
            <person name="Liu J."/>
            <person name="Liyanage D."/>
            <person name="Lorensuhewa L."/>
            <person name="Robinson T."/>
            <person name="Song A."/>
            <person name="Song B.-B."/>
            <person name="Dinh H."/>
            <person name="Thornton R."/>
            <person name="Coyle M."/>
            <person name="Francisco L."/>
            <person name="Jackson L."/>
            <person name="Javaid M."/>
            <person name="Korchina V."/>
            <person name="Kovar C."/>
            <person name="Mata R."/>
            <person name="Mathew T."/>
            <person name="Ngo R."/>
            <person name="Nguyen L."/>
            <person name="Nguyen N."/>
            <person name="Okwuonu G."/>
            <person name="Ongeri F."/>
            <person name="Pham C."/>
            <person name="Simmons D."/>
            <person name="Wilczek-Boney K."/>
            <person name="Hale W."/>
            <person name="Jakkamsetti A."/>
            <person name="Pham P."/>
            <person name="Ruth R."/>
            <person name="San Lucas F."/>
            <person name="Warren J."/>
            <person name="Zhang J."/>
            <person name="Zhao Z."/>
            <person name="Zhou C."/>
            <person name="Zhu D."/>
            <person name="Lee S."/>
            <person name="Bess C."/>
            <person name="Blankenburg K."/>
            <person name="Forbes L."/>
            <person name="Fu Q."/>
            <person name="Gubbala S."/>
            <person name="Hirani K."/>
            <person name="Jayaseelan J.C."/>
            <person name="Lara F."/>
            <person name="Munidasa M."/>
            <person name="Palculict T."/>
            <person name="Patil S."/>
            <person name="Pu L.-L."/>
            <person name="Saada N."/>
            <person name="Tang L."/>
            <person name="Weissenberger G."/>
            <person name="Zhu Y."/>
            <person name="Hemphill L."/>
            <person name="Shang Y."/>
            <person name="Youmans B."/>
            <person name="Ayvaz T."/>
            <person name="Ross M."/>
            <person name="Santibanez J."/>
            <person name="Aqrawi P."/>
            <person name="Gross S."/>
            <person name="Joshi V."/>
            <person name="Fowler G."/>
            <person name="Nazareth L."/>
            <person name="Reid J."/>
            <person name="Worley K."/>
            <person name="Petrosino J."/>
            <person name="Highlander S."/>
            <person name="Gibbs R."/>
        </authorList>
    </citation>
    <scope>NUCLEOTIDE SEQUENCE [LARGE SCALE GENOMIC DNA]</scope>
    <source>
        <strain evidence="1">ATCC 33269</strain>
    </source>
</reference>
<proteinExistence type="predicted"/>
<organism evidence="1 2">
    <name type="scientific">Hoylesella oralis ATCC 33269</name>
    <dbReference type="NCBI Taxonomy" id="873533"/>
    <lineage>
        <taxon>Bacteria</taxon>
        <taxon>Pseudomonadati</taxon>
        <taxon>Bacteroidota</taxon>
        <taxon>Bacteroidia</taxon>
        <taxon>Bacteroidales</taxon>
        <taxon>Prevotellaceae</taxon>
        <taxon>Hoylesella</taxon>
    </lineage>
</organism>
<dbReference type="EMBL" id="AEPE02000002">
    <property type="protein sequence ID" value="EFZ37814.1"/>
    <property type="molecule type" value="Genomic_DNA"/>
</dbReference>